<dbReference type="KEGG" id="bsto:C0V70_02380"/>
<keyword evidence="2" id="KW-1185">Reference proteome</keyword>
<evidence type="ECO:0000313" key="2">
    <source>
        <dbReference type="Proteomes" id="UP000235584"/>
    </source>
</evidence>
<sequence>MPYMKNVVMGTLLLALAGCNFIDPDKGPLAFSSGKTIINPIKTDTDKPETEVEKDLVYLDIKKNLFDMSCTRCHNPENAVKKGRLDLTKKELILENYDDIIYRMTDAFDLGIDYMPPRGNRVSPEVIKQLKAWKADQAYLNIQKTVFEASCTKCHNPNNKRRMDLTSKEVIVENYDKILYRMTDAFEEMNRPMPPIGKGERVSAKLVEELKAWKASL</sequence>
<organism evidence="1 2">
    <name type="scientific">Bacteriovorax stolpii</name>
    <name type="common">Bdellovibrio stolpii</name>
    <dbReference type="NCBI Taxonomy" id="960"/>
    <lineage>
        <taxon>Bacteria</taxon>
        <taxon>Pseudomonadati</taxon>
        <taxon>Bdellovibrionota</taxon>
        <taxon>Bacteriovoracia</taxon>
        <taxon>Bacteriovoracales</taxon>
        <taxon>Bacteriovoracaceae</taxon>
        <taxon>Bacteriovorax</taxon>
    </lineage>
</organism>
<dbReference type="EMBL" id="CP025704">
    <property type="protein sequence ID" value="AUN96970.1"/>
    <property type="molecule type" value="Genomic_DNA"/>
</dbReference>
<dbReference type="GO" id="GO:0020037">
    <property type="term" value="F:heme binding"/>
    <property type="evidence" value="ECO:0007669"/>
    <property type="project" value="InterPro"/>
</dbReference>
<accession>A0A2K9NN88</accession>
<dbReference type="OrthoDB" id="713772at2"/>
<reference evidence="1 2" key="1">
    <citation type="submission" date="2018-01" db="EMBL/GenBank/DDBJ databases">
        <title>Complete genome sequence of Bacteriovorax stolpii DSM12778.</title>
        <authorList>
            <person name="Tang B."/>
            <person name="Chang J."/>
        </authorList>
    </citation>
    <scope>NUCLEOTIDE SEQUENCE [LARGE SCALE GENOMIC DNA]</scope>
    <source>
        <strain evidence="1 2">DSM 12778</strain>
    </source>
</reference>
<dbReference type="GO" id="GO:0009055">
    <property type="term" value="F:electron transfer activity"/>
    <property type="evidence" value="ECO:0007669"/>
    <property type="project" value="InterPro"/>
</dbReference>
<dbReference type="SUPFAM" id="SSF46626">
    <property type="entry name" value="Cytochrome c"/>
    <property type="match status" value="1"/>
</dbReference>
<dbReference type="AlphaFoldDB" id="A0A2K9NN88"/>
<gene>
    <name evidence="1" type="ORF">C0V70_02380</name>
</gene>
<name>A0A2K9NN88_BACTC</name>
<dbReference type="Proteomes" id="UP000235584">
    <property type="component" value="Chromosome"/>
</dbReference>
<evidence type="ECO:0000313" key="1">
    <source>
        <dbReference type="EMBL" id="AUN96970.1"/>
    </source>
</evidence>
<dbReference type="RefSeq" id="WP_102242265.1">
    <property type="nucleotide sequence ID" value="NZ_CP025704.1"/>
</dbReference>
<protein>
    <submittedName>
        <fullName evidence="1">Uncharacterized protein</fullName>
    </submittedName>
</protein>
<dbReference type="InterPro" id="IPR036909">
    <property type="entry name" value="Cyt_c-like_dom_sf"/>
</dbReference>
<dbReference type="Gene3D" id="1.10.760.10">
    <property type="entry name" value="Cytochrome c-like domain"/>
    <property type="match status" value="1"/>
</dbReference>
<proteinExistence type="predicted"/>
<dbReference type="PROSITE" id="PS51257">
    <property type="entry name" value="PROKAR_LIPOPROTEIN"/>
    <property type="match status" value="1"/>
</dbReference>